<evidence type="ECO:0000313" key="9">
    <source>
        <dbReference type="EMBL" id="EXI83295.1"/>
    </source>
</evidence>
<feature type="domain" description="Bacterial type II secretion system protein E" evidence="8">
    <location>
        <begin position="193"/>
        <end position="207"/>
    </location>
</feature>
<keyword evidence="5" id="KW-1029">Fimbrium biogenesis</keyword>
<evidence type="ECO:0000256" key="2">
    <source>
        <dbReference type="ARBA" id="ARBA00006611"/>
    </source>
</evidence>
<dbReference type="InterPro" id="IPR050921">
    <property type="entry name" value="T4SS_GSP_E_ATPase"/>
</dbReference>
<keyword evidence="3" id="KW-0813">Transport</keyword>
<dbReference type="InterPro" id="IPR003593">
    <property type="entry name" value="AAA+_ATPase"/>
</dbReference>
<dbReference type="Pfam" id="PF00437">
    <property type="entry name" value="T2SSE"/>
    <property type="match status" value="1"/>
</dbReference>
<evidence type="ECO:0000256" key="3">
    <source>
        <dbReference type="ARBA" id="ARBA00022448"/>
    </source>
</evidence>
<dbReference type="InterPro" id="IPR006321">
    <property type="entry name" value="PilT/PilU"/>
</dbReference>
<evidence type="ECO:0000256" key="4">
    <source>
        <dbReference type="ARBA" id="ARBA00022490"/>
    </source>
</evidence>
<dbReference type="SUPFAM" id="SSF52540">
    <property type="entry name" value="P-loop containing nucleoside triphosphate hydrolases"/>
    <property type="match status" value="1"/>
</dbReference>
<organism evidence="9 10">
    <name type="scientific">Candidatus Accumulibacter appositus</name>
    <dbReference type="NCBI Taxonomy" id="1454003"/>
    <lineage>
        <taxon>Bacteria</taxon>
        <taxon>Pseudomonadati</taxon>
        <taxon>Pseudomonadota</taxon>
        <taxon>Betaproteobacteria</taxon>
        <taxon>Candidatus Accumulibacter</taxon>
    </lineage>
</organism>
<gene>
    <name evidence="9" type="primary">pilT_1</name>
    <name evidence="9" type="ORF">AW10_00031</name>
</gene>
<dbReference type="FunFam" id="3.40.50.300:FF:000872">
    <property type="entry name" value="Twitching motility protein PilT"/>
    <property type="match status" value="1"/>
</dbReference>
<name>A0A011Q2A1_9PROT</name>
<comment type="subcellular location">
    <subcellularLocation>
        <location evidence="1">Cytoplasm</location>
    </subcellularLocation>
</comment>
<keyword evidence="4" id="KW-0963">Cytoplasm</keyword>
<keyword evidence="6" id="KW-0547">Nucleotide-binding</keyword>
<proteinExistence type="inferred from homology"/>
<accession>A0A011Q2A1</accession>
<comment type="similarity">
    <text evidence="2">Belongs to the GSP E family.</text>
</comment>
<protein>
    <submittedName>
        <fullName evidence="9">Twitching mobility protein</fullName>
    </submittedName>
</protein>
<reference evidence="9 10" key="1">
    <citation type="submission" date="2014-02" db="EMBL/GenBank/DDBJ databases">
        <title>Expanding our view of genomic diversity in Candidatus Accumulibacter clades.</title>
        <authorList>
            <person name="Skennerton C.T."/>
            <person name="Barr J.J."/>
            <person name="Slater F.R."/>
            <person name="Bond P.L."/>
            <person name="Tyson G.W."/>
        </authorList>
    </citation>
    <scope>NUCLEOTIDE SEQUENCE [LARGE SCALE GENOMIC DNA]</scope>
    <source>
        <strain evidence="10">BA-92</strain>
    </source>
</reference>
<keyword evidence="7" id="KW-0067">ATP-binding</keyword>
<dbReference type="NCBIfam" id="TIGR01420">
    <property type="entry name" value="pilT_fam"/>
    <property type="match status" value="1"/>
</dbReference>
<evidence type="ECO:0000256" key="6">
    <source>
        <dbReference type="ARBA" id="ARBA00022741"/>
    </source>
</evidence>
<dbReference type="InterPro" id="IPR027417">
    <property type="entry name" value="P-loop_NTPase"/>
</dbReference>
<evidence type="ECO:0000256" key="7">
    <source>
        <dbReference type="ARBA" id="ARBA00022840"/>
    </source>
</evidence>
<dbReference type="InterPro" id="IPR001482">
    <property type="entry name" value="T2SS/T4SS_dom"/>
</dbReference>
<dbReference type="STRING" id="1454003.AW10_00031"/>
<dbReference type="PANTHER" id="PTHR30486">
    <property type="entry name" value="TWITCHING MOTILITY PROTEIN PILT"/>
    <property type="match status" value="1"/>
</dbReference>
<dbReference type="PATRIC" id="fig|1454003.3.peg.33"/>
<dbReference type="FunFam" id="3.30.450.90:FF:000002">
    <property type="entry name" value="Twitching motility protein PilT"/>
    <property type="match status" value="1"/>
</dbReference>
<comment type="caution">
    <text evidence="9">The sequence shown here is derived from an EMBL/GenBank/DDBJ whole genome shotgun (WGS) entry which is preliminary data.</text>
</comment>
<dbReference type="GO" id="GO:0016887">
    <property type="term" value="F:ATP hydrolysis activity"/>
    <property type="evidence" value="ECO:0007669"/>
    <property type="project" value="InterPro"/>
</dbReference>
<sequence length="348" mass="38461">MDITELLAFSVKNKASDLHLSSGLPPMIRVHGDVRRINLPAMEHKDVHARVYDIMSDGQRKQYEDTLECDFSFEIPNLARFRVNAFVQNRGASAVFRTIPSKVLTLEELNCPKIFQSIAEFPRGIVLVTGPTGSGKSTTLAAMVNHVNENSYGHILTVEDPIEFVHQSKKCLINQREVGPHTLSFQNALRSALREDPDVILVGEMRDLETIRLALSGAETGHLVFATLHTSSAAKTIDRIVDVFPAAEKEMVRSMLSESLRAVISQTLLKSKDGQGRVAAHEIMLGTPAIRNLIRENKVAQMYSALQTGQQHGMQTLDQNLVELVRRNIVSAAEAKSKAANKDTFPSA</sequence>
<dbReference type="Proteomes" id="UP000021816">
    <property type="component" value="Unassembled WGS sequence"/>
</dbReference>
<dbReference type="Gene3D" id="3.30.450.90">
    <property type="match status" value="1"/>
</dbReference>
<dbReference type="CDD" id="cd01131">
    <property type="entry name" value="PilT"/>
    <property type="match status" value="1"/>
</dbReference>
<dbReference type="AlphaFoldDB" id="A0A011Q2A1"/>
<dbReference type="GO" id="GO:0005524">
    <property type="term" value="F:ATP binding"/>
    <property type="evidence" value="ECO:0007669"/>
    <property type="project" value="UniProtKB-KW"/>
</dbReference>
<dbReference type="Gene3D" id="3.40.50.300">
    <property type="entry name" value="P-loop containing nucleotide triphosphate hydrolases"/>
    <property type="match status" value="1"/>
</dbReference>
<dbReference type="EMBL" id="JEMX01000002">
    <property type="protein sequence ID" value="EXI83295.1"/>
    <property type="molecule type" value="Genomic_DNA"/>
</dbReference>
<evidence type="ECO:0000259" key="8">
    <source>
        <dbReference type="PROSITE" id="PS00662"/>
    </source>
</evidence>
<dbReference type="GO" id="GO:0005737">
    <property type="term" value="C:cytoplasm"/>
    <property type="evidence" value="ECO:0007669"/>
    <property type="project" value="UniProtKB-SubCell"/>
</dbReference>
<evidence type="ECO:0000256" key="5">
    <source>
        <dbReference type="ARBA" id="ARBA00022558"/>
    </source>
</evidence>
<dbReference type="PANTHER" id="PTHR30486:SF6">
    <property type="entry name" value="TYPE IV PILUS RETRACTATION ATPASE PILT"/>
    <property type="match status" value="1"/>
</dbReference>
<evidence type="ECO:0000256" key="1">
    <source>
        <dbReference type="ARBA" id="ARBA00004496"/>
    </source>
</evidence>
<dbReference type="SMART" id="SM00382">
    <property type="entry name" value="AAA"/>
    <property type="match status" value="1"/>
</dbReference>
<evidence type="ECO:0000313" key="10">
    <source>
        <dbReference type="Proteomes" id="UP000021816"/>
    </source>
</evidence>
<dbReference type="PROSITE" id="PS00662">
    <property type="entry name" value="T2SP_E"/>
    <property type="match status" value="1"/>
</dbReference>